<feature type="region of interest" description="Disordered" evidence="4">
    <location>
        <begin position="770"/>
        <end position="917"/>
    </location>
</feature>
<dbReference type="GO" id="GO:0004674">
    <property type="term" value="F:protein serine/threonine kinase activity"/>
    <property type="evidence" value="ECO:0007669"/>
    <property type="project" value="UniProtKB-KW"/>
</dbReference>
<dbReference type="PROSITE" id="PS50011">
    <property type="entry name" value="PROTEIN_KINASE_DOM"/>
    <property type="match status" value="1"/>
</dbReference>
<feature type="region of interest" description="Disordered" evidence="4">
    <location>
        <begin position="1068"/>
        <end position="1094"/>
    </location>
</feature>
<dbReference type="AlphaFoldDB" id="A0A0C3P242"/>
<evidence type="ECO:0000256" key="4">
    <source>
        <dbReference type="SAM" id="MobiDB-lite"/>
    </source>
</evidence>
<dbReference type="InterPro" id="IPR011009">
    <property type="entry name" value="Kinase-like_dom_sf"/>
</dbReference>
<feature type="domain" description="Protein kinase" evidence="5">
    <location>
        <begin position="83"/>
        <end position="427"/>
    </location>
</feature>
<dbReference type="Gene3D" id="3.30.200.20">
    <property type="entry name" value="Phosphorylase Kinase, domain 1"/>
    <property type="match status" value="1"/>
</dbReference>
<keyword evidence="2" id="KW-0547">Nucleotide-binding</keyword>
<feature type="compositionally biased region" description="Polar residues" evidence="4">
    <location>
        <begin position="465"/>
        <end position="476"/>
    </location>
</feature>
<evidence type="ECO:0000313" key="6">
    <source>
        <dbReference type="EMBL" id="KIP11939.1"/>
    </source>
</evidence>
<dbReference type="PROSITE" id="PS00108">
    <property type="entry name" value="PROTEIN_KINASE_ST"/>
    <property type="match status" value="1"/>
</dbReference>
<feature type="region of interest" description="Disordered" evidence="4">
    <location>
        <begin position="573"/>
        <end position="597"/>
    </location>
</feature>
<dbReference type="HOGENOM" id="CLU_009787_1_0_1"/>
<feature type="compositionally biased region" description="Basic and acidic residues" evidence="4">
    <location>
        <begin position="709"/>
        <end position="745"/>
    </location>
</feature>
<dbReference type="PANTHER" id="PTHR24055">
    <property type="entry name" value="MITOGEN-ACTIVATED PROTEIN KINASE"/>
    <property type="match status" value="1"/>
</dbReference>
<dbReference type="CDD" id="cd07830">
    <property type="entry name" value="STKc_MAK_like"/>
    <property type="match status" value="1"/>
</dbReference>
<keyword evidence="1" id="KW-0808">Transferase</keyword>
<sequence>MQPHHVQQGHPPPHPHQNGYATNAPNGHHNPPNGAAQNGSQAHRNPGQHPPREAVNVYGIPSVTVENEQLVVGDSQSSSLRSYTPLKVVGDGSFGTVWLCDWHGTLPPNTPMSTMQCGAGARPEYANKRLVAVKRMKKTWAGGWDECKRLKELESLRAIPYHPNIIPLYDFFLLPETKELYFVFESMEGNLYQLIKSRKGKPLAGGLVSSIFRQVVEGLHHIHESGYFHRDMKPENLLVTTTGLHDYRPVNPDAPPHAPPEKDVVVIIKLADFGLARETKSAPPYTEYVSTRWYRAPEVLLRSKNYSNPVDMWALGAIMAELVNLRPMFPGQNELDQIARICEVLGDPTEDYGVDKKGRVNGGGQWPAGVKLARNTGFAFQKSPPRNIYAMFDRNVPLKLVECIADLLKYDPSKRLTSLQCLEHPYLAETVPLNNPPGPPTQPPQFRGPIVPCRVEARMAMSMGHHSSTNSNTSLPSIAPRNIPPSHSHPNGNPKMHPPSIQIPSTLIPGPSSTHRSSFYDSGFASAHSRSLSESSRQLSEYSGDVTYSPRGIDASHMDANRAANIAGWLQQGQLHPPDWDPMDVSPSIDASSQASYVTAPHHPMDIQTSPMAQEYPARPPVEASVPSHGQGKFPKLFGKKPTKWGLGMFGHGDKNSQQSLPPVQESTVASSSPPSLKRRESSSTDSRSLSELSPAADLPRPPQQAYPEDAKQAKKERERLAKEAAKDAAKQRRLLVEKKQREQARAVMQNNRRLAESVPRYNEVEWLSGPHGGILPQHPTQREWEKGKQPASIGPIRKAQPYGTSSLTINAAGGSFLGSSASPVVTSPPDGSSRRGDWQRDNGRLAKARRRDYDDDHSMSSDLHPGRMSVISFATVDSDPGPGRRGTRHGPFGMNRMTSVSSLRSSTDDFSLSGRSSASQSLEQQLVNDFHLRASVDSASISDGGSPQPPPMHMLSLSSPIPWQHSHSDLSGGSTVDNRSIGSSRQHQLSSPLSPPPQPRQPGPLHLGPQSPYESPGGVYGPSSPGMAPKSAINPIFKVPSFSSISDRPSLSLTSLPPFSQLEAVADGGEYPPLSPMSFTIPEEETEISGEDS</sequence>
<dbReference type="Proteomes" id="UP000053257">
    <property type="component" value="Unassembled WGS sequence"/>
</dbReference>
<feature type="compositionally biased region" description="Low complexity" evidence="4">
    <location>
        <begin position="984"/>
        <end position="993"/>
    </location>
</feature>
<evidence type="ECO:0000256" key="3">
    <source>
        <dbReference type="ARBA" id="ARBA00022840"/>
    </source>
</evidence>
<accession>A0A0C3P242</accession>
<keyword evidence="1" id="KW-0418">Kinase</keyword>
<feature type="compositionally biased region" description="Polar residues" evidence="4">
    <location>
        <begin position="970"/>
        <end position="983"/>
    </location>
</feature>
<feature type="compositionally biased region" description="Acidic residues" evidence="4">
    <location>
        <begin position="1083"/>
        <end position="1094"/>
    </location>
</feature>
<feature type="compositionally biased region" description="Low complexity" evidence="4">
    <location>
        <begin position="23"/>
        <end position="36"/>
    </location>
</feature>
<feature type="compositionally biased region" description="Pro residues" evidence="4">
    <location>
        <begin position="994"/>
        <end position="1003"/>
    </location>
</feature>
<dbReference type="GO" id="GO:0005524">
    <property type="term" value="F:ATP binding"/>
    <property type="evidence" value="ECO:0007669"/>
    <property type="project" value="UniProtKB-KW"/>
</dbReference>
<keyword evidence="1" id="KW-0723">Serine/threonine-protein kinase</keyword>
<feature type="region of interest" description="Disordered" evidence="4">
    <location>
        <begin position="939"/>
        <end position="1034"/>
    </location>
</feature>
<gene>
    <name evidence="6" type="ORF">PHLGIDRAFT_114000</name>
</gene>
<feature type="compositionally biased region" description="Polar residues" evidence="4">
    <location>
        <begin position="656"/>
        <end position="675"/>
    </location>
</feature>
<dbReference type="Pfam" id="PF00069">
    <property type="entry name" value="Pkinase"/>
    <property type="match status" value="1"/>
</dbReference>
<evidence type="ECO:0000256" key="2">
    <source>
        <dbReference type="ARBA" id="ARBA00022741"/>
    </source>
</evidence>
<dbReference type="SUPFAM" id="SSF56112">
    <property type="entry name" value="Protein kinase-like (PK-like)"/>
    <property type="match status" value="1"/>
</dbReference>
<feature type="region of interest" description="Disordered" evidence="4">
    <location>
        <begin position="463"/>
        <end position="515"/>
    </location>
</feature>
<organism evidence="6 7">
    <name type="scientific">Phlebiopsis gigantea (strain 11061_1 CR5-6)</name>
    <name type="common">White-rot fungus</name>
    <name type="synonym">Peniophora gigantea</name>
    <dbReference type="NCBI Taxonomy" id="745531"/>
    <lineage>
        <taxon>Eukaryota</taxon>
        <taxon>Fungi</taxon>
        <taxon>Dikarya</taxon>
        <taxon>Basidiomycota</taxon>
        <taxon>Agaricomycotina</taxon>
        <taxon>Agaricomycetes</taxon>
        <taxon>Polyporales</taxon>
        <taxon>Phanerochaetaceae</taxon>
        <taxon>Phlebiopsis</taxon>
    </lineage>
</organism>
<dbReference type="InterPro" id="IPR008271">
    <property type="entry name" value="Ser/Thr_kinase_AS"/>
</dbReference>
<protein>
    <recommendedName>
        <fullName evidence="5">Protein kinase domain-containing protein</fullName>
    </recommendedName>
</protein>
<evidence type="ECO:0000313" key="7">
    <source>
        <dbReference type="Proteomes" id="UP000053257"/>
    </source>
</evidence>
<reference evidence="6 7" key="1">
    <citation type="journal article" date="2014" name="PLoS Genet.">
        <title>Analysis of the Phlebiopsis gigantea genome, transcriptome and secretome provides insight into its pioneer colonization strategies of wood.</title>
        <authorList>
            <person name="Hori C."/>
            <person name="Ishida T."/>
            <person name="Igarashi K."/>
            <person name="Samejima M."/>
            <person name="Suzuki H."/>
            <person name="Master E."/>
            <person name="Ferreira P."/>
            <person name="Ruiz-Duenas F.J."/>
            <person name="Held B."/>
            <person name="Canessa P."/>
            <person name="Larrondo L.F."/>
            <person name="Schmoll M."/>
            <person name="Druzhinina I.S."/>
            <person name="Kubicek C.P."/>
            <person name="Gaskell J.A."/>
            <person name="Kersten P."/>
            <person name="St John F."/>
            <person name="Glasner J."/>
            <person name="Sabat G."/>
            <person name="Splinter BonDurant S."/>
            <person name="Syed K."/>
            <person name="Yadav J."/>
            <person name="Mgbeahuruike A.C."/>
            <person name="Kovalchuk A."/>
            <person name="Asiegbu F.O."/>
            <person name="Lackner G."/>
            <person name="Hoffmeister D."/>
            <person name="Rencoret J."/>
            <person name="Gutierrez A."/>
            <person name="Sun H."/>
            <person name="Lindquist E."/>
            <person name="Barry K."/>
            <person name="Riley R."/>
            <person name="Grigoriev I.V."/>
            <person name="Henrissat B."/>
            <person name="Kues U."/>
            <person name="Berka R.M."/>
            <person name="Martinez A.T."/>
            <person name="Covert S.F."/>
            <person name="Blanchette R.A."/>
            <person name="Cullen D."/>
        </authorList>
    </citation>
    <scope>NUCLEOTIDE SEQUENCE [LARGE SCALE GENOMIC DNA]</scope>
    <source>
        <strain evidence="6 7">11061_1 CR5-6</strain>
    </source>
</reference>
<dbReference type="OrthoDB" id="2158884at2759"/>
<name>A0A0C3P242_PHLG1</name>
<feature type="region of interest" description="Disordered" evidence="4">
    <location>
        <begin position="616"/>
        <end position="752"/>
    </location>
</feature>
<dbReference type="InterPro" id="IPR000719">
    <property type="entry name" value="Prot_kinase_dom"/>
</dbReference>
<dbReference type="STRING" id="745531.A0A0C3P242"/>
<keyword evidence="7" id="KW-1185">Reference proteome</keyword>
<evidence type="ECO:0000259" key="5">
    <source>
        <dbReference type="PROSITE" id="PS50011"/>
    </source>
</evidence>
<proteinExistence type="predicted"/>
<feature type="compositionally biased region" description="Basic and acidic residues" evidence="4">
    <location>
        <begin position="833"/>
        <end position="845"/>
    </location>
</feature>
<dbReference type="EMBL" id="KN840442">
    <property type="protein sequence ID" value="KIP11939.1"/>
    <property type="molecule type" value="Genomic_DNA"/>
</dbReference>
<dbReference type="InterPro" id="IPR050117">
    <property type="entry name" value="MAPK"/>
</dbReference>
<feature type="region of interest" description="Disordered" evidence="4">
    <location>
        <begin position="1"/>
        <end position="54"/>
    </location>
</feature>
<feature type="compositionally biased region" description="Low complexity" evidence="4">
    <location>
        <begin position="1004"/>
        <end position="1027"/>
    </location>
</feature>
<keyword evidence="3" id="KW-0067">ATP-binding</keyword>
<dbReference type="SMART" id="SM00220">
    <property type="entry name" value="S_TKc"/>
    <property type="match status" value="1"/>
</dbReference>
<feature type="compositionally biased region" description="Polar residues" evidence="4">
    <location>
        <begin position="897"/>
        <end position="911"/>
    </location>
</feature>
<dbReference type="Gene3D" id="1.10.510.10">
    <property type="entry name" value="Transferase(Phosphotransferase) domain 1"/>
    <property type="match status" value="1"/>
</dbReference>
<feature type="compositionally biased region" description="Low complexity" evidence="4">
    <location>
        <begin position="954"/>
        <end position="963"/>
    </location>
</feature>
<feature type="region of interest" description="Disordered" evidence="4">
    <location>
        <begin position="534"/>
        <end position="553"/>
    </location>
</feature>
<feature type="compositionally biased region" description="Low complexity" evidence="4">
    <location>
        <begin position="812"/>
        <end position="823"/>
    </location>
</feature>
<evidence type="ECO:0000256" key="1">
    <source>
        <dbReference type="ARBA" id="ARBA00022527"/>
    </source>
</evidence>
<feature type="compositionally biased region" description="Low complexity" evidence="4">
    <location>
        <begin position="684"/>
        <end position="694"/>
    </location>
</feature>
<feature type="compositionally biased region" description="Low complexity" evidence="4">
    <location>
        <begin position="534"/>
        <end position="543"/>
    </location>
</feature>